<dbReference type="Pfam" id="PF01784">
    <property type="entry name" value="DUF34_NIF3"/>
    <property type="match status" value="1"/>
</dbReference>
<dbReference type="InterPro" id="IPR036069">
    <property type="entry name" value="DUF34/NIF3_sf"/>
</dbReference>
<keyword evidence="5" id="KW-1185">Reference proteome</keyword>
<dbReference type="Gene3D" id="3.40.1390.30">
    <property type="entry name" value="NIF3 (NGG1p interacting factor 3)-like"/>
    <property type="match status" value="2"/>
</dbReference>
<dbReference type="AlphaFoldDB" id="A0A7G5GWR8"/>
<protein>
    <submittedName>
        <fullName evidence="4">Nif3-like dinuclear metal center hexameric protein</fullName>
    </submittedName>
</protein>
<evidence type="ECO:0000256" key="2">
    <source>
        <dbReference type="ARBA" id="ARBA00022723"/>
    </source>
</evidence>
<dbReference type="PANTHER" id="PTHR13799">
    <property type="entry name" value="NGG1 INTERACTING FACTOR 3"/>
    <property type="match status" value="1"/>
</dbReference>
<feature type="binding site" evidence="3">
    <location>
        <position position="266"/>
    </location>
    <ligand>
        <name>a divalent metal cation</name>
        <dbReference type="ChEBI" id="CHEBI:60240"/>
        <label>1</label>
    </ligand>
</feature>
<evidence type="ECO:0000256" key="1">
    <source>
        <dbReference type="ARBA" id="ARBA00006964"/>
    </source>
</evidence>
<name>A0A7G5GWR8_9BACT</name>
<dbReference type="EMBL" id="CP059732">
    <property type="protein sequence ID" value="QMW03310.1"/>
    <property type="molecule type" value="Genomic_DNA"/>
</dbReference>
<feature type="binding site" evidence="3">
    <location>
        <position position="104"/>
    </location>
    <ligand>
        <name>a divalent metal cation</name>
        <dbReference type="ChEBI" id="CHEBI:60240"/>
        <label>1</label>
    </ligand>
</feature>
<keyword evidence="2 3" id="KW-0479">Metal-binding</keyword>
<gene>
    <name evidence="4" type="ORF">H3H32_36545</name>
</gene>
<dbReference type="InterPro" id="IPR002678">
    <property type="entry name" value="DUF34/NIF3"/>
</dbReference>
<evidence type="ECO:0000313" key="5">
    <source>
        <dbReference type="Proteomes" id="UP000515369"/>
    </source>
</evidence>
<organism evidence="4 5">
    <name type="scientific">Spirosoma foliorum</name>
    <dbReference type="NCBI Taxonomy" id="2710596"/>
    <lineage>
        <taxon>Bacteria</taxon>
        <taxon>Pseudomonadati</taxon>
        <taxon>Bacteroidota</taxon>
        <taxon>Cytophagia</taxon>
        <taxon>Cytophagales</taxon>
        <taxon>Cytophagaceae</taxon>
        <taxon>Spirosoma</taxon>
    </lineage>
</organism>
<dbReference type="GO" id="GO:0005737">
    <property type="term" value="C:cytoplasm"/>
    <property type="evidence" value="ECO:0007669"/>
    <property type="project" value="TreeGrafter"/>
</dbReference>
<dbReference type="Proteomes" id="UP000515369">
    <property type="component" value="Chromosome"/>
</dbReference>
<evidence type="ECO:0000313" key="4">
    <source>
        <dbReference type="EMBL" id="QMW03310.1"/>
    </source>
</evidence>
<dbReference type="KEGG" id="sfol:H3H32_36545"/>
<comment type="similarity">
    <text evidence="1">Belongs to the GTP cyclohydrolase I type 2/NIF3 family.</text>
</comment>
<dbReference type="GO" id="GO:0046872">
    <property type="term" value="F:metal ion binding"/>
    <property type="evidence" value="ECO:0007669"/>
    <property type="project" value="UniProtKB-KW"/>
</dbReference>
<feature type="binding site" evidence="3">
    <location>
        <position position="270"/>
    </location>
    <ligand>
        <name>a divalent metal cation</name>
        <dbReference type="ChEBI" id="CHEBI:60240"/>
        <label>1</label>
    </ligand>
</feature>
<dbReference type="RefSeq" id="WP_182460597.1">
    <property type="nucleotide sequence ID" value="NZ_CP059732.1"/>
</dbReference>
<dbReference type="SUPFAM" id="SSF102705">
    <property type="entry name" value="NIF3 (NGG1p interacting factor 3)-like"/>
    <property type="match status" value="1"/>
</dbReference>
<evidence type="ECO:0000256" key="3">
    <source>
        <dbReference type="PIRSR" id="PIRSR602678-1"/>
    </source>
</evidence>
<dbReference type="PANTHER" id="PTHR13799:SF14">
    <property type="entry name" value="GTP CYCLOHYDROLASE 1 TYPE 2 HOMOLOG"/>
    <property type="match status" value="1"/>
</dbReference>
<sequence length="302" mass="33472">MQNTSGRRKFVVDLTKAVGTSMLMSTPGLIQAEQLWASQESITVGQVMDLILKTIPNAPFPKTVDTLKSGNASQKVTGIVSTMFATIEVIEKTIAAGANFIIAHEPTFYNHLDETDWLQNDPVFRHKQELLTKNGIALWRFHDYWHSHRPDGIQTGMLETLGWAKYADAQDAHIVTLAATPLSQLITHVKGKLGIKQVRVVGDTSQSCKRILLMPGAAGGRSQITAIEKVKPDVIFCGESSEWETPEYVRDARRQGQKLSLVIMGHIMSEAAGMEWLVPWLKPKLPGMKISYIPSGNAFTYE</sequence>
<accession>A0A7G5GWR8</accession>
<proteinExistence type="inferred from homology"/>
<reference evidence="4 5" key="1">
    <citation type="submission" date="2020-07" db="EMBL/GenBank/DDBJ databases">
        <title>Spirosoma foliorum sp. nov., isolated from the leaves on the Nejang mountain Korea, Republic of.</title>
        <authorList>
            <person name="Ho H."/>
            <person name="Lee Y.-J."/>
            <person name="Nurcahyanto D.-A."/>
            <person name="Kim S.-G."/>
        </authorList>
    </citation>
    <scope>NUCLEOTIDE SEQUENCE [LARGE SCALE GENOMIC DNA]</scope>
    <source>
        <strain evidence="4 5">PL0136</strain>
    </source>
</reference>